<reference evidence="2 4" key="1">
    <citation type="submission" date="2017-11" db="EMBL/GenBank/DDBJ databases">
        <title>The genome of Rhizophagus clarus HR1 reveals common genetic basis of auxotrophy among arbuscular mycorrhizal fungi.</title>
        <authorList>
            <person name="Kobayashi Y."/>
        </authorList>
    </citation>
    <scope>NUCLEOTIDE SEQUENCE [LARGE SCALE GENOMIC DNA]</scope>
    <source>
        <strain evidence="2 4">HR1</strain>
    </source>
</reference>
<gene>
    <name evidence="3" type="ORF">RCL2_002680300</name>
    <name evidence="2" type="ORF">RclHR1_04630003</name>
</gene>
<feature type="region of interest" description="Disordered" evidence="1">
    <location>
        <begin position="14"/>
        <end position="51"/>
    </location>
</feature>
<evidence type="ECO:0000256" key="1">
    <source>
        <dbReference type="SAM" id="MobiDB-lite"/>
    </source>
</evidence>
<evidence type="ECO:0000313" key="2">
    <source>
        <dbReference type="EMBL" id="GBC02447.1"/>
    </source>
</evidence>
<accession>A0A2Z6SC44</accession>
<dbReference type="EMBL" id="BLAL01000285">
    <property type="protein sequence ID" value="GET00343.1"/>
    <property type="molecule type" value="Genomic_DNA"/>
</dbReference>
<protein>
    <submittedName>
        <fullName evidence="2">Uncharacterized protein</fullName>
    </submittedName>
</protein>
<keyword evidence="4" id="KW-1185">Reference proteome</keyword>
<dbReference type="OrthoDB" id="2094343at2759"/>
<sequence length="473" mass="53502">MFLKRRAINNARNSRLSLYNNQQSQQSISSSSESSLSLSSSNVRRPSNITSIPENIETEIIHPVSFEEHDDSGKIHMLRKSASSRSFKKVQDMRRHSVGAIYIEQKTSDPCCDPKIIKKLNELSPETYEIVKCSKAQNYKTKWYFNIFNKFKKFKVRCHKGQKSHIVTAKCIKNGKMVIVKRVEKKNLTNLDYYKPACYAVANCGCTECDISKLQSSSIFSTGSSNPTILSAIITFNEESIIKTATVDSIEKISLQNFDSTQNSPQTSILNNSSQHSLVICNNSTNSPRTSICNIQTQCNNNSPRASIYSHIQFQYNNNSPRTSVNNIQSQPSVRNNLSRYNALNPVGITPIVLQIDKLKKESNALSSSSSISISCAVESSHSQSSPALSIKSDSSSMSVQPPSEIHSYIPIELHCLQHKVNEFPAYIDNFDDGRYIYYVTKFHGVKQRKLKKPSSWFKKKYFEVNWDEYLNS</sequence>
<dbReference type="Proteomes" id="UP000247702">
    <property type="component" value="Unassembled WGS sequence"/>
</dbReference>
<evidence type="ECO:0000313" key="4">
    <source>
        <dbReference type="Proteomes" id="UP000247702"/>
    </source>
</evidence>
<name>A0A2Z6SC44_9GLOM</name>
<proteinExistence type="predicted"/>
<organism evidence="2 4">
    <name type="scientific">Rhizophagus clarus</name>
    <dbReference type="NCBI Taxonomy" id="94130"/>
    <lineage>
        <taxon>Eukaryota</taxon>
        <taxon>Fungi</taxon>
        <taxon>Fungi incertae sedis</taxon>
        <taxon>Mucoromycota</taxon>
        <taxon>Glomeromycotina</taxon>
        <taxon>Glomeromycetes</taxon>
        <taxon>Glomerales</taxon>
        <taxon>Glomeraceae</taxon>
        <taxon>Rhizophagus</taxon>
    </lineage>
</organism>
<dbReference type="Proteomes" id="UP000615446">
    <property type="component" value="Unassembled WGS sequence"/>
</dbReference>
<dbReference type="EMBL" id="BEXD01003830">
    <property type="protein sequence ID" value="GBC02447.1"/>
    <property type="molecule type" value="Genomic_DNA"/>
</dbReference>
<dbReference type="AlphaFoldDB" id="A0A2Z6SC44"/>
<evidence type="ECO:0000313" key="3">
    <source>
        <dbReference type="EMBL" id="GET00343.1"/>
    </source>
</evidence>
<feature type="compositionally biased region" description="Low complexity" evidence="1">
    <location>
        <begin position="14"/>
        <end position="42"/>
    </location>
</feature>
<reference evidence="3" key="2">
    <citation type="submission" date="2019-10" db="EMBL/GenBank/DDBJ databases">
        <title>Conservation and host-specific expression of non-tandemly repeated heterogenous ribosome RNA gene in arbuscular mycorrhizal fungi.</title>
        <authorList>
            <person name="Maeda T."/>
            <person name="Kobayashi Y."/>
            <person name="Nakagawa T."/>
            <person name="Ezawa T."/>
            <person name="Yamaguchi K."/>
            <person name="Bino T."/>
            <person name="Nishimoto Y."/>
            <person name="Shigenobu S."/>
            <person name="Kawaguchi M."/>
        </authorList>
    </citation>
    <scope>NUCLEOTIDE SEQUENCE</scope>
    <source>
        <strain evidence="3">HR1</strain>
    </source>
</reference>
<comment type="caution">
    <text evidence="2">The sequence shown here is derived from an EMBL/GenBank/DDBJ whole genome shotgun (WGS) entry which is preliminary data.</text>
</comment>